<keyword evidence="3" id="KW-1185">Reference proteome</keyword>
<protein>
    <submittedName>
        <fullName evidence="2">Unplaced genomic scaffold SPHSTscaffold_39, whole genome shotgun sequence</fullName>
    </submittedName>
</protein>
<dbReference type="Proteomes" id="UP000054279">
    <property type="component" value="Unassembled WGS sequence"/>
</dbReference>
<dbReference type="OrthoDB" id="2535105at2759"/>
<evidence type="ECO:0000313" key="2">
    <source>
        <dbReference type="EMBL" id="KIJ44958.1"/>
    </source>
</evidence>
<name>A0A0C9UQ03_SPHS4</name>
<proteinExistence type="predicted"/>
<dbReference type="AlphaFoldDB" id="A0A0C9UQ03"/>
<reference evidence="2 3" key="1">
    <citation type="submission" date="2014-06" db="EMBL/GenBank/DDBJ databases">
        <title>Evolutionary Origins and Diversification of the Mycorrhizal Mutualists.</title>
        <authorList>
            <consortium name="DOE Joint Genome Institute"/>
            <consortium name="Mycorrhizal Genomics Consortium"/>
            <person name="Kohler A."/>
            <person name="Kuo A."/>
            <person name="Nagy L.G."/>
            <person name="Floudas D."/>
            <person name="Copeland A."/>
            <person name="Barry K.W."/>
            <person name="Cichocki N."/>
            <person name="Veneault-Fourrey C."/>
            <person name="LaButti K."/>
            <person name="Lindquist E.A."/>
            <person name="Lipzen A."/>
            <person name="Lundell T."/>
            <person name="Morin E."/>
            <person name="Murat C."/>
            <person name="Riley R."/>
            <person name="Ohm R."/>
            <person name="Sun H."/>
            <person name="Tunlid A."/>
            <person name="Henrissat B."/>
            <person name="Grigoriev I.V."/>
            <person name="Hibbett D.S."/>
            <person name="Martin F."/>
        </authorList>
    </citation>
    <scope>NUCLEOTIDE SEQUENCE [LARGE SCALE GENOMIC DNA]</scope>
    <source>
        <strain evidence="2 3">SS14</strain>
    </source>
</reference>
<evidence type="ECO:0000313" key="3">
    <source>
        <dbReference type="Proteomes" id="UP000054279"/>
    </source>
</evidence>
<evidence type="ECO:0000256" key="1">
    <source>
        <dbReference type="SAM" id="Phobius"/>
    </source>
</evidence>
<gene>
    <name evidence="2" type="ORF">M422DRAFT_251582</name>
</gene>
<feature type="transmembrane region" description="Helical" evidence="1">
    <location>
        <begin position="20"/>
        <end position="44"/>
    </location>
</feature>
<organism evidence="2 3">
    <name type="scientific">Sphaerobolus stellatus (strain SS14)</name>
    <dbReference type="NCBI Taxonomy" id="990650"/>
    <lineage>
        <taxon>Eukaryota</taxon>
        <taxon>Fungi</taxon>
        <taxon>Dikarya</taxon>
        <taxon>Basidiomycota</taxon>
        <taxon>Agaricomycotina</taxon>
        <taxon>Agaricomycetes</taxon>
        <taxon>Phallomycetidae</taxon>
        <taxon>Geastrales</taxon>
        <taxon>Sphaerobolaceae</taxon>
        <taxon>Sphaerobolus</taxon>
    </lineage>
</organism>
<accession>A0A0C9UQ03</accession>
<dbReference type="HOGENOM" id="CLU_1138615_0_0_1"/>
<keyword evidence="1" id="KW-0472">Membrane</keyword>
<sequence length="244" mass="26969">MPLQDPKHPANVQVIYARIYGALVIAILISTFMYGVSLVSLSLLCRIAAVMSEHTVTPVDRSSILQAGGKERYECAKSYNLIRITLGTVETIFTGHQLYDTFIINTGNPALMDRSPLQVTLFLVSRHHHDLFSVSSSVPVSSFKVNSSHLIDKLTAGNRENMHAPTLPHSLLNYFSPAEFGQSARVFTVEYALWPFRLYVSSSSTSRTTDFSLILQISLGLIQMDGLNALVSIEEISKTFSARA</sequence>
<dbReference type="EMBL" id="KN837114">
    <property type="protein sequence ID" value="KIJ44958.1"/>
    <property type="molecule type" value="Genomic_DNA"/>
</dbReference>
<keyword evidence="1" id="KW-1133">Transmembrane helix</keyword>
<keyword evidence="1" id="KW-0812">Transmembrane</keyword>